<dbReference type="Gene3D" id="3.40.630.30">
    <property type="match status" value="1"/>
</dbReference>
<protein>
    <submittedName>
        <fullName evidence="2">GNAT family N-acetyltransferase</fullName>
    </submittedName>
</protein>
<organism evidence="2 3">
    <name type="scientific">Albibacterium profundi</name>
    <dbReference type="NCBI Taxonomy" id="3134906"/>
    <lineage>
        <taxon>Bacteria</taxon>
        <taxon>Pseudomonadati</taxon>
        <taxon>Bacteroidota</taxon>
        <taxon>Sphingobacteriia</taxon>
        <taxon>Sphingobacteriales</taxon>
        <taxon>Sphingobacteriaceae</taxon>
        <taxon>Albibacterium</taxon>
    </lineage>
</organism>
<evidence type="ECO:0000313" key="2">
    <source>
        <dbReference type="EMBL" id="MFB5946684.1"/>
    </source>
</evidence>
<dbReference type="PROSITE" id="PS51186">
    <property type="entry name" value="GNAT"/>
    <property type="match status" value="1"/>
</dbReference>
<dbReference type="CDD" id="cd04301">
    <property type="entry name" value="NAT_SF"/>
    <property type="match status" value="1"/>
</dbReference>
<evidence type="ECO:0000313" key="3">
    <source>
        <dbReference type="Proteomes" id="UP001580928"/>
    </source>
</evidence>
<reference evidence="2 3" key="1">
    <citation type="submission" date="2024-04" db="EMBL/GenBank/DDBJ databases">
        <title>Albibacterium profundi sp. nov., isolated from sediment of the Challenger Deep of Mariana Trench.</title>
        <authorList>
            <person name="Wang Y."/>
        </authorList>
    </citation>
    <scope>NUCLEOTIDE SEQUENCE [LARGE SCALE GENOMIC DNA]</scope>
    <source>
        <strain evidence="2 3">RHL897</strain>
    </source>
</reference>
<dbReference type="InterPro" id="IPR000182">
    <property type="entry name" value="GNAT_dom"/>
</dbReference>
<dbReference type="InterPro" id="IPR016181">
    <property type="entry name" value="Acyl_CoA_acyltransferase"/>
</dbReference>
<gene>
    <name evidence="2" type="ORF">WKR92_12695</name>
</gene>
<accession>A0ABV5CGV1</accession>
<dbReference type="SUPFAM" id="SSF55729">
    <property type="entry name" value="Acyl-CoA N-acyltransferases (Nat)"/>
    <property type="match status" value="1"/>
</dbReference>
<evidence type="ECO:0000259" key="1">
    <source>
        <dbReference type="PROSITE" id="PS51186"/>
    </source>
</evidence>
<proteinExistence type="predicted"/>
<dbReference type="Proteomes" id="UP001580928">
    <property type="component" value="Unassembled WGS sequence"/>
</dbReference>
<feature type="domain" description="N-acetyltransferase" evidence="1">
    <location>
        <begin position="1"/>
        <end position="167"/>
    </location>
</feature>
<sequence length="167" mass="19565">MNIINSTKQDIPEIFRLYKSATDLQKEKFPENQWPEFDKALIENEVAENRQFKLMIDDEVACVWAITYNDPEIWSNDDGISSIYIHRIATNPDFRGNNFVKIIVDWAKEFAKDKKYIRMDTCGENTKLIQHYQNCGFAFLGIKRLEGASSLPSHYHNADVCYFEIKQ</sequence>
<dbReference type="Pfam" id="PF00583">
    <property type="entry name" value="Acetyltransf_1"/>
    <property type="match status" value="1"/>
</dbReference>
<keyword evidence="3" id="KW-1185">Reference proteome</keyword>
<name>A0ABV5CGV1_9SPHI</name>
<dbReference type="EMBL" id="JBBVGT010000003">
    <property type="protein sequence ID" value="MFB5946684.1"/>
    <property type="molecule type" value="Genomic_DNA"/>
</dbReference>
<comment type="caution">
    <text evidence="2">The sequence shown here is derived from an EMBL/GenBank/DDBJ whole genome shotgun (WGS) entry which is preliminary data.</text>
</comment>
<dbReference type="RefSeq" id="WP_375558212.1">
    <property type="nucleotide sequence ID" value="NZ_JBBVGT010000003.1"/>
</dbReference>